<feature type="compositionally biased region" description="Low complexity" evidence="1">
    <location>
        <begin position="105"/>
        <end position="119"/>
    </location>
</feature>
<dbReference type="Pfam" id="PF08613">
    <property type="entry name" value="Cyclin"/>
    <property type="match status" value="1"/>
</dbReference>
<dbReference type="Proteomes" id="UP000249464">
    <property type="component" value="Unassembled WGS sequence"/>
</dbReference>
<evidence type="ECO:0000256" key="1">
    <source>
        <dbReference type="SAM" id="MobiDB-lite"/>
    </source>
</evidence>
<dbReference type="GO" id="GO:0016538">
    <property type="term" value="F:cyclin-dependent protein serine/threonine kinase regulator activity"/>
    <property type="evidence" value="ECO:0007669"/>
    <property type="project" value="TreeGrafter"/>
</dbReference>
<dbReference type="PANTHER" id="PTHR15615">
    <property type="match status" value="1"/>
</dbReference>
<protein>
    <submittedName>
        <fullName evidence="2">BQ5605_C019g09026 protein</fullName>
    </submittedName>
</protein>
<evidence type="ECO:0000313" key="3">
    <source>
        <dbReference type="Proteomes" id="UP000249464"/>
    </source>
</evidence>
<gene>
    <name evidence="2" type="primary">BQ5605_C019g09026</name>
    <name evidence="2" type="ORF">BQ5605_C019G09026</name>
</gene>
<dbReference type="CDD" id="cd20557">
    <property type="entry name" value="CYCLIN_ScPCL1-like"/>
    <property type="match status" value="1"/>
</dbReference>
<dbReference type="GO" id="GO:0005634">
    <property type="term" value="C:nucleus"/>
    <property type="evidence" value="ECO:0007669"/>
    <property type="project" value="TreeGrafter"/>
</dbReference>
<feature type="compositionally biased region" description="Low complexity" evidence="1">
    <location>
        <begin position="9"/>
        <end position="21"/>
    </location>
</feature>
<keyword evidence="3" id="KW-1185">Reference proteome</keyword>
<feature type="compositionally biased region" description="Low complexity" evidence="1">
    <location>
        <begin position="538"/>
        <end position="552"/>
    </location>
</feature>
<dbReference type="STRING" id="796604.A0A2X0M0D6"/>
<dbReference type="EMBL" id="FQNC01000019">
    <property type="protein sequence ID" value="SGY24255.1"/>
    <property type="molecule type" value="Genomic_DNA"/>
</dbReference>
<dbReference type="Gene3D" id="1.10.472.10">
    <property type="entry name" value="Cyclin-like"/>
    <property type="match status" value="1"/>
</dbReference>
<feature type="compositionally biased region" description="Low complexity" evidence="1">
    <location>
        <begin position="59"/>
        <end position="69"/>
    </location>
</feature>
<feature type="region of interest" description="Disordered" evidence="1">
    <location>
        <begin position="513"/>
        <end position="567"/>
    </location>
</feature>
<evidence type="ECO:0000313" key="2">
    <source>
        <dbReference type="EMBL" id="SGY24255.1"/>
    </source>
</evidence>
<organism evidence="2 3">
    <name type="scientific">Microbotryum silenes-dioicae</name>
    <dbReference type="NCBI Taxonomy" id="796604"/>
    <lineage>
        <taxon>Eukaryota</taxon>
        <taxon>Fungi</taxon>
        <taxon>Dikarya</taxon>
        <taxon>Basidiomycota</taxon>
        <taxon>Pucciniomycotina</taxon>
        <taxon>Microbotryomycetes</taxon>
        <taxon>Microbotryales</taxon>
        <taxon>Microbotryaceae</taxon>
        <taxon>Microbotryum</taxon>
    </lineage>
</organism>
<dbReference type="GO" id="GO:0000307">
    <property type="term" value="C:cyclin-dependent protein kinase holoenzyme complex"/>
    <property type="evidence" value="ECO:0007669"/>
    <property type="project" value="TreeGrafter"/>
</dbReference>
<name>A0A2X0M0D6_9BASI</name>
<dbReference type="PANTHER" id="PTHR15615:SF36">
    <property type="entry name" value="PHO85 CYCLIN-5"/>
    <property type="match status" value="1"/>
</dbReference>
<reference evidence="2 3" key="1">
    <citation type="submission" date="2016-11" db="EMBL/GenBank/DDBJ databases">
        <authorList>
            <person name="Jaros S."/>
            <person name="Januszkiewicz K."/>
            <person name="Wedrychowicz H."/>
        </authorList>
    </citation>
    <scope>NUCLEOTIDE SEQUENCE [LARGE SCALE GENOMIC DNA]</scope>
</reference>
<feature type="region of interest" description="Disordered" evidence="1">
    <location>
        <begin position="86"/>
        <end position="174"/>
    </location>
</feature>
<accession>A0A2X0M0D6</accession>
<sequence>MDSIMDYTSPSNSSDSLSPLSAPDHISPRARRGSNSIDATAPEGKRLRSVGPTDSGYFSDASSASQQSSTTLDRWLLAAASGLSSFSRGSASECSDDSAIDLPEAEGAPAPRPRLQAAASMPTPPTRRSSSPPRPCSFDPDTEPPSPRPATLSSRFDARPRAARASTAPSGDGLAESVSKALSSLQVIPAQVEVHDSKIDAAFLYDATQRAQASDEAASLASSPSSLNKDRFVAGLVYTIADRDVWCGDVLGASVLAIESIWGASHSTTEATVTDGNVLPLHWFVKEVLRRSRTSCSTLQLALYYLHKSRRTIRETVARAEDSRPEYVRLEVRLLRGADAVADVAYPSPPLLPTDRHVVSDETRFAQLAESQQSPVLCGRRMFLAALIAASKYLQDRNYSNRAWARISGLPVLEVNANERAFLVMIEFSLHLDASDFCRWTQRLSALTSQGAALESAAASSASLTRSRPTLSVAGTSIAEPARQPCPVVVGDSSKQALDSLRSARLSKGAMALRQQLSPEDSDDGGSYATSSGDDEASSYCSTSSDSVKSSSAGRKVRAMPTRHAGIPLTRSNVRRTASARNPAAATLPVDSASEAKAVIQGAAVLSWRQSNCASTTGSVVAVA</sequence>
<dbReference type="GO" id="GO:0019901">
    <property type="term" value="F:protein kinase binding"/>
    <property type="evidence" value="ECO:0007669"/>
    <property type="project" value="InterPro"/>
</dbReference>
<dbReference type="InterPro" id="IPR013922">
    <property type="entry name" value="Cyclin_PHO80-like"/>
</dbReference>
<proteinExistence type="predicted"/>
<feature type="region of interest" description="Disordered" evidence="1">
    <location>
        <begin position="1"/>
        <end position="70"/>
    </location>
</feature>
<dbReference type="AlphaFoldDB" id="A0A2X0M0D6"/>